<dbReference type="GO" id="GO:0006952">
    <property type="term" value="P:defense response"/>
    <property type="evidence" value="ECO:0007669"/>
    <property type="project" value="UniProtKB-KW"/>
</dbReference>
<evidence type="ECO:0000256" key="2">
    <source>
        <dbReference type="ARBA" id="ARBA00022737"/>
    </source>
</evidence>
<evidence type="ECO:0000313" key="6">
    <source>
        <dbReference type="Proteomes" id="UP000289340"/>
    </source>
</evidence>
<dbReference type="InterPro" id="IPR036390">
    <property type="entry name" value="WH_DNA-bd_sf"/>
</dbReference>
<dbReference type="Pfam" id="PF23282">
    <property type="entry name" value="WHD_ROQ1"/>
    <property type="match status" value="1"/>
</dbReference>
<dbReference type="InterPro" id="IPR058192">
    <property type="entry name" value="WHD_ROQ1-like"/>
</dbReference>
<evidence type="ECO:0000256" key="1">
    <source>
        <dbReference type="ARBA" id="ARBA00022614"/>
    </source>
</evidence>
<dbReference type="EMBL" id="QZWG01000019">
    <property type="protein sequence ID" value="RZB46590.1"/>
    <property type="molecule type" value="Genomic_DNA"/>
</dbReference>
<dbReference type="Pfam" id="PF01582">
    <property type="entry name" value="TIR"/>
    <property type="match status" value="1"/>
</dbReference>
<keyword evidence="6" id="KW-1185">Reference proteome</keyword>
<dbReference type="InterPro" id="IPR002182">
    <property type="entry name" value="NB-ARC"/>
</dbReference>
<dbReference type="SUPFAM" id="SSF52200">
    <property type="entry name" value="Toll/Interleukin receptor TIR domain"/>
    <property type="match status" value="1"/>
</dbReference>
<dbReference type="Gene3D" id="3.40.50.300">
    <property type="entry name" value="P-loop containing nucleotide triphosphate hydrolases"/>
    <property type="match status" value="1"/>
</dbReference>
<name>A0A445FCP7_GLYSO</name>
<sequence>MQSSSSSFSYRFSNEVFLSFRGEDTRHSFTGNLYKALSERGIHTFIDDKKLPRGDQISSALEKAIEESRILIIVLSENYASSSFCLNELGSFGESLANHEKKFNADKETFKCNLVKLETWKMALHQVANLSGYHFKHGEEYEYKFIQRIVELVSKKINRVPLHVADYPVGLESRMQEVKALLDVGSDDVVHLLGIHGLGGVGKTTLAAAVYNSIADHFEALCFLENVRETSKKHGLQHLQSNLLSETVGEHKLISVKQGISIIQHRLQQQKILLILDDVDKREQLQALAGRPDLFGLGSRVNELNEEHALELLSWKAFKLEKVEPFYKDVLNRAATYASGLPLALEVIGSNLYGRNIEQWISALDRYKRIPNKEIQEILKVSYDALEEDEQSVFLDIACCFKKYGLVEVEDILHAHHGHCMKHHIGVLVEKSLIKISFDGNVTLHDLIEDMGKEIVRQESVKEPRKRSRLWFPKDIVQVLEENKGTSQIEIICMDFPIFQEIQIEWDGYAFKKMKKLKTLIIRNGHFSKGPKHLPNTLRVLEWKRYPTQNFPYDFYPKKLAICKLPYSRFTSHELAVLLKKASVSSSFP</sequence>
<accession>A0A445FCP7</accession>
<dbReference type="Gene3D" id="1.10.8.430">
    <property type="entry name" value="Helical domain of apoptotic protease-activating factors"/>
    <property type="match status" value="1"/>
</dbReference>
<dbReference type="AlphaFoldDB" id="A0A445FCP7"/>
<gene>
    <name evidence="5" type="ORF">D0Y65_050568</name>
</gene>
<keyword evidence="3" id="KW-0611">Plant defense</keyword>
<dbReference type="GO" id="GO:0043531">
    <property type="term" value="F:ADP binding"/>
    <property type="evidence" value="ECO:0007669"/>
    <property type="project" value="InterPro"/>
</dbReference>
<evidence type="ECO:0000259" key="4">
    <source>
        <dbReference type="PROSITE" id="PS50104"/>
    </source>
</evidence>
<dbReference type="InterPro" id="IPR044974">
    <property type="entry name" value="Disease_R_plants"/>
</dbReference>
<keyword evidence="1" id="KW-0433">Leucine-rich repeat</keyword>
<dbReference type="PRINTS" id="PR00364">
    <property type="entry name" value="DISEASERSIST"/>
</dbReference>
<dbReference type="PROSITE" id="PS50104">
    <property type="entry name" value="TIR"/>
    <property type="match status" value="1"/>
</dbReference>
<dbReference type="PANTHER" id="PTHR11017">
    <property type="entry name" value="LEUCINE-RICH REPEAT-CONTAINING PROTEIN"/>
    <property type="match status" value="1"/>
</dbReference>
<dbReference type="SMART" id="SM00255">
    <property type="entry name" value="TIR"/>
    <property type="match status" value="1"/>
</dbReference>
<dbReference type="SUPFAM" id="SSF46785">
    <property type="entry name" value="Winged helix' DNA-binding domain"/>
    <property type="match status" value="1"/>
</dbReference>
<dbReference type="Pfam" id="PF00931">
    <property type="entry name" value="NB-ARC"/>
    <property type="match status" value="1"/>
</dbReference>
<evidence type="ECO:0000256" key="3">
    <source>
        <dbReference type="ARBA" id="ARBA00022821"/>
    </source>
</evidence>
<keyword evidence="2" id="KW-0677">Repeat</keyword>
<dbReference type="Gene3D" id="3.40.50.10140">
    <property type="entry name" value="Toll/interleukin-1 receptor homology (TIR) domain"/>
    <property type="match status" value="2"/>
</dbReference>
<evidence type="ECO:0000313" key="5">
    <source>
        <dbReference type="EMBL" id="RZB46590.1"/>
    </source>
</evidence>
<feature type="domain" description="TIR" evidence="4">
    <location>
        <begin position="12"/>
        <end position="157"/>
    </location>
</feature>
<dbReference type="Proteomes" id="UP000289340">
    <property type="component" value="Chromosome 19"/>
</dbReference>
<organism evidence="5 6">
    <name type="scientific">Glycine soja</name>
    <name type="common">Wild soybean</name>
    <dbReference type="NCBI Taxonomy" id="3848"/>
    <lineage>
        <taxon>Eukaryota</taxon>
        <taxon>Viridiplantae</taxon>
        <taxon>Streptophyta</taxon>
        <taxon>Embryophyta</taxon>
        <taxon>Tracheophyta</taxon>
        <taxon>Spermatophyta</taxon>
        <taxon>Magnoliopsida</taxon>
        <taxon>eudicotyledons</taxon>
        <taxon>Gunneridae</taxon>
        <taxon>Pentapetalae</taxon>
        <taxon>rosids</taxon>
        <taxon>fabids</taxon>
        <taxon>Fabales</taxon>
        <taxon>Fabaceae</taxon>
        <taxon>Papilionoideae</taxon>
        <taxon>50 kb inversion clade</taxon>
        <taxon>NPAAA clade</taxon>
        <taxon>indigoferoid/millettioid clade</taxon>
        <taxon>Phaseoleae</taxon>
        <taxon>Glycine</taxon>
        <taxon>Glycine subgen. Soja</taxon>
    </lineage>
</organism>
<dbReference type="SUPFAM" id="SSF52540">
    <property type="entry name" value="P-loop containing nucleoside triphosphate hydrolases"/>
    <property type="match status" value="1"/>
</dbReference>
<dbReference type="PANTHER" id="PTHR11017:SF431">
    <property type="entry name" value="ADP-RIBOSYL CYCLASE_CYCLIC ADP-RIBOSE HYDROLASE"/>
    <property type="match status" value="1"/>
</dbReference>
<comment type="caution">
    <text evidence="5">The sequence shown here is derived from an EMBL/GenBank/DDBJ whole genome shotgun (WGS) entry which is preliminary data.</text>
</comment>
<dbReference type="InterPro" id="IPR000157">
    <property type="entry name" value="TIR_dom"/>
</dbReference>
<reference evidence="5 6" key="1">
    <citation type="submission" date="2018-09" db="EMBL/GenBank/DDBJ databases">
        <title>A high-quality reference genome of wild soybean provides a powerful tool to mine soybean genomes.</title>
        <authorList>
            <person name="Xie M."/>
            <person name="Chung C.Y.L."/>
            <person name="Li M.-W."/>
            <person name="Wong F.-L."/>
            <person name="Chan T.-F."/>
            <person name="Lam H.-M."/>
        </authorList>
    </citation>
    <scope>NUCLEOTIDE SEQUENCE [LARGE SCALE GENOMIC DNA]</scope>
    <source>
        <strain evidence="6">cv. W05</strain>
        <tissue evidence="5">Hypocotyl of etiolated seedlings</tissue>
    </source>
</reference>
<protein>
    <submittedName>
        <fullName evidence="5">TMV resistance protein N</fullName>
    </submittedName>
</protein>
<dbReference type="InterPro" id="IPR042197">
    <property type="entry name" value="Apaf_helical"/>
</dbReference>
<dbReference type="GO" id="GO:0007165">
    <property type="term" value="P:signal transduction"/>
    <property type="evidence" value="ECO:0007669"/>
    <property type="project" value="InterPro"/>
</dbReference>
<proteinExistence type="predicted"/>
<dbReference type="InterPro" id="IPR027417">
    <property type="entry name" value="P-loop_NTPase"/>
</dbReference>
<dbReference type="InterPro" id="IPR035897">
    <property type="entry name" value="Toll_tir_struct_dom_sf"/>
</dbReference>